<dbReference type="SFLD" id="SFLDG01136">
    <property type="entry name" value="C1.6:_Phosphoserine_Phosphatas"/>
    <property type="match status" value="1"/>
</dbReference>
<dbReference type="SUPFAM" id="SSF56784">
    <property type="entry name" value="HAD-like"/>
    <property type="match status" value="1"/>
</dbReference>
<dbReference type="PANTHER" id="PTHR21485:SF6">
    <property type="entry name" value="N-ACYLNEURAMINATE CYTIDYLYLTRANSFERASE-RELATED"/>
    <property type="match status" value="1"/>
</dbReference>
<dbReference type="RefSeq" id="WP_126792903.1">
    <property type="nucleotide sequence ID" value="NZ_PIPI01000005.1"/>
</dbReference>
<evidence type="ECO:0000256" key="12">
    <source>
        <dbReference type="PIRNR" id="PIRNR006118"/>
    </source>
</evidence>
<dbReference type="GO" id="GO:0009103">
    <property type="term" value="P:lipopolysaccharide biosynthetic process"/>
    <property type="evidence" value="ECO:0007669"/>
    <property type="project" value="UniProtKB-UniRule"/>
</dbReference>
<gene>
    <name evidence="14" type="ORF">CWE06_07925</name>
</gene>
<comment type="cofactor">
    <cofactor evidence="2 12 13">
        <name>Mg(2+)</name>
        <dbReference type="ChEBI" id="CHEBI:18420"/>
    </cofactor>
</comment>
<keyword evidence="10 12" id="KW-0448">Lipopolysaccharide biosynthesis</keyword>
<comment type="function">
    <text evidence="12">Catalyzes the hydrolysis of 3-deoxy-D-manno-octulosonate 8-phosphate (KDO 8-P) to 3-deoxy-D-manno-octulosonate (KDO) and inorganic phosphate.</text>
</comment>
<protein>
    <recommendedName>
        <fullName evidence="6 12">3-deoxy-D-manno-octulosonate 8-phosphate phosphatase KdsC</fullName>
        <ecNumber evidence="5 12">3.1.3.45</ecNumber>
    </recommendedName>
    <alternativeName>
        <fullName evidence="11 12">KDO 8-P phosphatase</fullName>
    </alternativeName>
</protein>
<dbReference type="InterPro" id="IPR023214">
    <property type="entry name" value="HAD_sf"/>
</dbReference>
<keyword evidence="8 12" id="KW-0378">Hydrolase</keyword>
<dbReference type="InterPro" id="IPR036412">
    <property type="entry name" value="HAD-like_sf"/>
</dbReference>
<feature type="binding site" evidence="13">
    <location>
        <position position="130"/>
    </location>
    <ligand>
        <name>Mg(2+)</name>
        <dbReference type="ChEBI" id="CHEBI:18420"/>
    </ligand>
</feature>
<evidence type="ECO:0000313" key="15">
    <source>
        <dbReference type="Proteomes" id="UP000288212"/>
    </source>
</evidence>
<dbReference type="CDD" id="cd01630">
    <property type="entry name" value="HAD_KDO-like"/>
    <property type="match status" value="1"/>
</dbReference>
<evidence type="ECO:0000256" key="6">
    <source>
        <dbReference type="ARBA" id="ARBA00020092"/>
    </source>
</evidence>
<dbReference type="EC" id="3.1.3.45" evidence="5 12"/>
<evidence type="ECO:0000256" key="2">
    <source>
        <dbReference type="ARBA" id="ARBA00001946"/>
    </source>
</evidence>
<evidence type="ECO:0000256" key="5">
    <source>
        <dbReference type="ARBA" id="ARBA00013066"/>
    </source>
</evidence>
<dbReference type="NCBIfam" id="TIGR01670">
    <property type="entry name" value="KdsC-phosphatas"/>
    <property type="match status" value="1"/>
</dbReference>
<dbReference type="SFLD" id="SFLDS00003">
    <property type="entry name" value="Haloacid_Dehalogenase"/>
    <property type="match status" value="1"/>
</dbReference>
<evidence type="ECO:0000256" key="7">
    <source>
        <dbReference type="ARBA" id="ARBA00022723"/>
    </source>
</evidence>
<evidence type="ECO:0000256" key="13">
    <source>
        <dbReference type="PIRSR" id="PIRSR006118-2"/>
    </source>
</evidence>
<comment type="similarity">
    <text evidence="3 12">Belongs to the KdsC family.</text>
</comment>
<comment type="subunit">
    <text evidence="4 12">Homotetramer.</text>
</comment>
<dbReference type="PIRSF" id="PIRSF006118">
    <property type="entry name" value="KDO8-P_Ptase"/>
    <property type="match status" value="1"/>
</dbReference>
<organism evidence="14 15">
    <name type="scientific">Aliidiomarina haloalkalitolerans</name>
    <dbReference type="NCBI Taxonomy" id="859059"/>
    <lineage>
        <taxon>Bacteria</taxon>
        <taxon>Pseudomonadati</taxon>
        <taxon>Pseudomonadota</taxon>
        <taxon>Gammaproteobacteria</taxon>
        <taxon>Alteromonadales</taxon>
        <taxon>Idiomarinaceae</taxon>
        <taxon>Aliidiomarina</taxon>
    </lineage>
</organism>
<sequence length="193" mass="20840">MTIPTQSPSLQYTSTWYGDLHNDLMAKFANIKLLVCDVDGVFSDGRIYLGNDGEELKAFHTRDGLGVKALLSAGIQVAVITGRDSQIVETRMRALGVPHIYQGQHDKMQAFADIQKACGVNNEATASVGDDLPDLPMLKASGLALTPFDGHPLLQQNADYVTTQRGGFGAVREIADLILLSQGLLHQVQESST</sequence>
<evidence type="ECO:0000256" key="3">
    <source>
        <dbReference type="ARBA" id="ARBA00005893"/>
    </source>
</evidence>
<evidence type="ECO:0000256" key="1">
    <source>
        <dbReference type="ARBA" id="ARBA00000898"/>
    </source>
</evidence>
<evidence type="ECO:0000256" key="10">
    <source>
        <dbReference type="ARBA" id="ARBA00022985"/>
    </source>
</evidence>
<dbReference type="NCBIfam" id="NF007019">
    <property type="entry name" value="PRK09484.1"/>
    <property type="match status" value="1"/>
</dbReference>
<evidence type="ECO:0000256" key="9">
    <source>
        <dbReference type="ARBA" id="ARBA00022842"/>
    </source>
</evidence>
<dbReference type="OrthoDB" id="9805604at2"/>
<dbReference type="GO" id="GO:0046872">
    <property type="term" value="F:metal ion binding"/>
    <property type="evidence" value="ECO:0007669"/>
    <property type="project" value="UniProtKB-UniRule"/>
</dbReference>
<dbReference type="EMBL" id="PIPI01000005">
    <property type="protein sequence ID" value="RUO19453.1"/>
    <property type="molecule type" value="Genomic_DNA"/>
</dbReference>
<accession>A0A432VT37</accession>
<keyword evidence="7 12" id="KW-0479">Metal-binding</keyword>
<dbReference type="Gene3D" id="3.40.50.1000">
    <property type="entry name" value="HAD superfamily/HAD-like"/>
    <property type="match status" value="1"/>
</dbReference>
<feature type="binding site" evidence="13">
    <location>
        <position position="39"/>
    </location>
    <ligand>
        <name>substrate</name>
    </ligand>
</feature>
<comment type="caution">
    <text evidence="14">The sequence shown here is derived from an EMBL/GenBank/DDBJ whole genome shotgun (WGS) entry which is preliminary data.</text>
</comment>
<dbReference type="GO" id="GO:0019143">
    <property type="term" value="F:3-deoxy-manno-octulosonate-8-phosphatase activity"/>
    <property type="evidence" value="ECO:0007669"/>
    <property type="project" value="UniProtKB-UniRule"/>
</dbReference>
<evidence type="ECO:0000256" key="4">
    <source>
        <dbReference type="ARBA" id="ARBA00011881"/>
    </source>
</evidence>
<evidence type="ECO:0000313" key="14">
    <source>
        <dbReference type="EMBL" id="RUO19453.1"/>
    </source>
</evidence>
<evidence type="ECO:0000256" key="11">
    <source>
        <dbReference type="ARBA" id="ARBA00031051"/>
    </source>
</evidence>
<dbReference type="FunFam" id="3.40.50.1000:FF:000029">
    <property type="entry name" value="3-deoxy-D-manno-octulosonate 8-phosphate phosphatase KdsC"/>
    <property type="match status" value="1"/>
</dbReference>
<name>A0A432VT37_9GAMM</name>
<dbReference type="InterPro" id="IPR050793">
    <property type="entry name" value="CMP-NeuNAc_synthase"/>
</dbReference>
<reference evidence="14 15" key="1">
    <citation type="journal article" date="2011" name="Front. Microbiol.">
        <title>Genomic signatures of strain selection and enhancement in Bacillus atrophaeus var. globigii, a historical biowarfare simulant.</title>
        <authorList>
            <person name="Gibbons H.S."/>
            <person name="Broomall S.M."/>
            <person name="McNew L.A."/>
            <person name="Daligault H."/>
            <person name="Chapman C."/>
            <person name="Bruce D."/>
            <person name="Karavis M."/>
            <person name="Krepps M."/>
            <person name="McGregor P.A."/>
            <person name="Hong C."/>
            <person name="Park K.H."/>
            <person name="Akmal A."/>
            <person name="Feldman A."/>
            <person name="Lin J.S."/>
            <person name="Chang W.E."/>
            <person name="Higgs B.W."/>
            <person name="Demirev P."/>
            <person name="Lindquist J."/>
            <person name="Liem A."/>
            <person name="Fochler E."/>
            <person name="Read T.D."/>
            <person name="Tapia R."/>
            <person name="Johnson S."/>
            <person name="Bishop-Lilly K.A."/>
            <person name="Detter C."/>
            <person name="Han C."/>
            <person name="Sozhamannan S."/>
            <person name="Rosenzweig C.N."/>
            <person name="Skowronski E.W."/>
        </authorList>
    </citation>
    <scope>NUCLEOTIDE SEQUENCE [LARGE SCALE GENOMIC DNA]</scope>
    <source>
        <strain evidence="14 15">AK5</strain>
    </source>
</reference>
<comment type="catalytic activity">
    <reaction evidence="1 12">
        <text>3-deoxy-alpha-D-manno-2-octulosonate-8-phosphate + H2O = 3-deoxy-alpha-D-manno-oct-2-ulosonate + phosphate</text>
        <dbReference type="Rhea" id="RHEA:11500"/>
        <dbReference type="ChEBI" id="CHEBI:15377"/>
        <dbReference type="ChEBI" id="CHEBI:43474"/>
        <dbReference type="ChEBI" id="CHEBI:85985"/>
        <dbReference type="ChEBI" id="CHEBI:85986"/>
        <dbReference type="EC" id="3.1.3.45"/>
    </reaction>
</comment>
<dbReference type="InterPro" id="IPR010023">
    <property type="entry name" value="KdsC_fam"/>
</dbReference>
<keyword evidence="9 12" id="KW-0460">Magnesium</keyword>
<dbReference type="Pfam" id="PF08282">
    <property type="entry name" value="Hydrolase_3"/>
    <property type="match status" value="1"/>
</dbReference>
<keyword evidence="15" id="KW-1185">Reference proteome</keyword>
<dbReference type="GO" id="GO:0008781">
    <property type="term" value="F:N-acylneuraminate cytidylyltransferase activity"/>
    <property type="evidence" value="ECO:0007669"/>
    <property type="project" value="TreeGrafter"/>
</dbReference>
<dbReference type="AlphaFoldDB" id="A0A432VT37"/>
<evidence type="ECO:0000256" key="8">
    <source>
        <dbReference type="ARBA" id="ARBA00022801"/>
    </source>
</evidence>
<proteinExistence type="inferred from homology"/>
<feature type="binding site" evidence="13">
    <location>
        <position position="37"/>
    </location>
    <ligand>
        <name>Mg(2+)</name>
        <dbReference type="ChEBI" id="CHEBI:18420"/>
    </ligand>
</feature>
<dbReference type="SFLD" id="SFLDG01138">
    <property type="entry name" value="C1.6.2:_Deoxy-d-mannose-octulo"/>
    <property type="match status" value="1"/>
</dbReference>
<dbReference type="PANTHER" id="PTHR21485">
    <property type="entry name" value="HAD SUPERFAMILY MEMBERS CMAS AND KDSC"/>
    <property type="match status" value="1"/>
</dbReference>
<dbReference type="Proteomes" id="UP000288212">
    <property type="component" value="Unassembled WGS sequence"/>
</dbReference>